<keyword evidence="1" id="KW-0812">Transmembrane</keyword>
<dbReference type="STRING" id="1108044.GOOTI_025_00280"/>
<keyword evidence="3" id="KW-1185">Reference proteome</keyword>
<dbReference type="EMBL" id="BAFB01000025">
    <property type="protein sequence ID" value="GAB32748.1"/>
    <property type="molecule type" value="Genomic_DNA"/>
</dbReference>
<dbReference type="Proteomes" id="UP000005038">
    <property type="component" value="Unassembled WGS sequence"/>
</dbReference>
<proteinExistence type="predicted"/>
<evidence type="ECO:0000313" key="3">
    <source>
        <dbReference type="Proteomes" id="UP000005038"/>
    </source>
</evidence>
<reference evidence="2" key="1">
    <citation type="submission" date="2012-02" db="EMBL/GenBank/DDBJ databases">
        <title>Whole genome shotgun sequence of Gordonia otitidis NBRC 100426.</title>
        <authorList>
            <person name="Yoshida I."/>
            <person name="Hosoyama A."/>
            <person name="Tsuchikane K."/>
            <person name="Katsumata H."/>
            <person name="Yamazaki S."/>
            <person name="Fujita N."/>
        </authorList>
    </citation>
    <scope>NUCLEOTIDE SEQUENCE [LARGE SCALE GENOMIC DNA]</scope>
    <source>
        <strain evidence="2">NBRC 100426</strain>
    </source>
</reference>
<feature type="transmembrane region" description="Helical" evidence="1">
    <location>
        <begin position="73"/>
        <end position="92"/>
    </location>
</feature>
<feature type="transmembrane region" description="Helical" evidence="1">
    <location>
        <begin position="112"/>
        <end position="134"/>
    </location>
</feature>
<feature type="transmembrane region" description="Helical" evidence="1">
    <location>
        <begin position="42"/>
        <end position="61"/>
    </location>
</feature>
<dbReference type="Gene3D" id="2.130.10.10">
    <property type="entry name" value="YVTN repeat-like/Quinoprotein amine dehydrogenase"/>
    <property type="match status" value="1"/>
</dbReference>
<name>H5TGZ0_GORO1</name>
<keyword evidence="1" id="KW-1133">Transmembrane helix</keyword>
<keyword evidence="1" id="KW-0472">Membrane</keyword>
<sequence length="622" mass="64508">MSASAGAVLAAVVLAVLAAVWFAGSGVVLDGAARYVTRGVYQLPATTLVFGLACGILTYRTARQLGLSRMRKVGAVLLCVLAVGWLVFAVVAGTSTVENVFYRLVGVSGHRITVVIATVMVCATTLLVIAQWAPSRRSGDTVRRDAIAVGVVFVVVMAVACGSAIGAVVRVPQSTSASASRESSVAPIPATVGMRAGVPQRFDGDVEIVSAAAGYVVWDAGVVQAYGPDSYDSSHKAPRWTFDVASEFGTCGQGAMFSTGVSADAVVLVSCLVDESSATSSTVGENQAFMPGAQRAPGIYVLVALDAQTGQRLWTRLGQHLVVGQQQIVGHAVPIVSPGRLTALEPRSGTPEWSIKSDLCFLESDSRAAQFVTTAHHLAYTCGDRLVVLDADTGRDSTHSLPGADRVAEGLGQTGIVGIAGDRVSVFSMSAYLGNDSYVSVVDLSTGTTVLGPRADDSSRSLVGQIDQPGPAVGVLPPTNDVAFGGVQMHYSWNVIDVASLREITITRMGPVGWFVADPGYQRWFVAKDGLLTAAFGAVGKTFSNRDAAEPEVALGGAPSVLTRIGWDGRVRQNPSVACSSASEAGHSEASGLIPLSGAFLHVCRGDSGKGEVSTTTVRAYR</sequence>
<evidence type="ECO:0000313" key="2">
    <source>
        <dbReference type="EMBL" id="GAB32748.1"/>
    </source>
</evidence>
<dbReference type="InterPro" id="IPR011047">
    <property type="entry name" value="Quinoprotein_ADH-like_sf"/>
</dbReference>
<dbReference type="SUPFAM" id="SSF50998">
    <property type="entry name" value="Quinoprotein alcohol dehydrogenase-like"/>
    <property type="match status" value="1"/>
</dbReference>
<dbReference type="AlphaFoldDB" id="H5TGZ0"/>
<organism evidence="2 3">
    <name type="scientific">Gordonia otitidis (strain DSM 44809 / CCUG 52243 / JCM 12355 / NBRC 100426 / IFM 10032)</name>
    <dbReference type="NCBI Taxonomy" id="1108044"/>
    <lineage>
        <taxon>Bacteria</taxon>
        <taxon>Bacillati</taxon>
        <taxon>Actinomycetota</taxon>
        <taxon>Actinomycetes</taxon>
        <taxon>Mycobacteriales</taxon>
        <taxon>Gordoniaceae</taxon>
        <taxon>Gordonia</taxon>
    </lineage>
</organism>
<comment type="caution">
    <text evidence="2">The sequence shown here is derived from an EMBL/GenBank/DDBJ whole genome shotgun (WGS) entry which is preliminary data.</text>
</comment>
<protein>
    <submittedName>
        <fullName evidence="2">Uncharacterized protein</fullName>
    </submittedName>
</protein>
<accession>H5TGZ0</accession>
<dbReference type="InterPro" id="IPR015943">
    <property type="entry name" value="WD40/YVTN_repeat-like_dom_sf"/>
</dbReference>
<gene>
    <name evidence="2" type="ORF">GOOTI_025_00280</name>
</gene>
<evidence type="ECO:0000256" key="1">
    <source>
        <dbReference type="SAM" id="Phobius"/>
    </source>
</evidence>
<feature type="transmembrane region" description="Helical" evidence="1">
    <location>
        <begin position="146"/>
        <end position="169"/>
    </location>
</feature>